<dbReference type="Proteomes" id="UP000218334">
    <property type="component" value="Unassembled WGS sequence"/>
</dbReference>
<feature type="region of interest" description="Disordered" evidence="1">
    <location>
        <begin position="552"/>
        <end position="691"/>
    </location>
</feature>
<sequence length="1564" mass="178099">MPHDFTRWPEIDLSDPAPLTVYIPLETQPAPEARRGIDDGVVFTSLSHIPGGWNGWPSGLFAMDVSHNEFKKTKKLQVNWAMHNNGGDVSGSETAPTIGGGKVTNRRCLGIVRCENPECKVICHPGTSPAIRHKQLERLCHCEFELKHFNCPLRSYLIQWSGGYRYVNGEPHNHSRLSYVLHMTRSEELEFKELVETHPNLGPAALMLGPRRLDGYGKGAADISEATRHPDRVKYERRLVKLRTMAESGHWFLSQFAEWQRKHPGIVRTYQNTSEVTVISIQTAWMRDMLVPEIQAQSRIDDALNGLLSDAAHGYWSVGHYLLIVTSVFSDVLAFWVPGLFTISNGSTAEHYRYHFKGVLESIAEVAETKEISIYDEMFAGVVDFSEPQRIGFEQAFTDFWERRNDGRSREELVEAAKKLLKGCQQHFHNAATRMKRLGGVIPPDQASDFSDLTRLLYSTEDVNVFNDTVTEIRTRFPRTKPWLNWWLRPDHASMIFPSQRRMDPVIWDILPDSTNAEEAMHFKIYMIAGKKHDMIRGLDVCFWLVGAPVHHGSSPLKQRREQQAQYGRTKKSQDPKRISSHGTTKREGRAPDWNVDFFPSTRKRSRHKASKRGGKKTTDQADESEDGSPPPQKRLRVGHAPIEDDAEDSESSSDAPGENILPSKNTPQTPKQGAATHAQEAQDAYDNISPSKNFKRDAAFSVVDISKHKELLSYPWRANSCWLDASLEALYTALNYGDWNSFAVLFNEDANQLPPSLIYYFFLTMKARRTWPISALSGTNGPAQELQNLRDGFHAFLYKMKVVEGPKDSYQDGLVHRASTECAVVDKPWIQDFETYQGQIKTWFNCLTHITSALKGTAVSCWRGKHCSSEALSVKLWTWIPVILTIEPANMTGQSHLNFTDLVERNWDFPRILAPLTLREAKEKGLEYIMVSCIFKNHNHFITRSVVLTPGGKPAIFTYDGMKHVGFSQLERGSIDELMTGASPPVPKGYYTYAVIYRLRGGPSAQDYFTSRQLELIQKKLHLNLVGPTLLLPGFHEMAENERIWVTSHYSLQPRSWEFCRSHPKPLHERNSKVELAKPKEPNHLSVPPISVLPDDFDIEEKATENSTDDEFFSPAEDIPQLSSSLISSSPPPSTQLRILCRCGADSDGHRDEIEEPAVESGLTSPFKCHIVHPHAFAELSQAQYYWLHTVHVARPILVYNMEIATPTGSSRDHSDSSSKIIKEWTVKYWRGNIPSLESLHTPGSYSFREKEDPEEFLVNPHSLEFNSEIEKALYPHRKVLAQLISNPNEVDDALVPAKVWLNSLKKQPLVIHWTGGLTLNDLARINNYFFRCVLKISKECPLDWATSLAMSHTRTLVVAYRHRELFLQNEECPPVSESESVDRFAIEKGWERLVDFTGCTTDGKIKPEAVDVDMEALVLLEKRMFDTSEDAGFAGNHQWGLDIGMHQDNWYPWNSPGPEEEKDTREGNESELDVGPEFDKEELAKWHRTELEKEEARKEMQKATCPRPTLLRKGTRKRRTVYEIPVESVELRSTDDSEEYQPPAKRTRRKLRDVDSNSVDDK</sequence>
<organism evidence="2 3">
    <name type="scientific">Armillaria solidipes</name>
    <dbReference type="NCBI Taxonomy" id="1076256"/>
    <lineage>
        <taxon>Eukaryota</taxon>
        <taxon>Fungi</taxon>
        <taxon>Dikarya</taxon>
        <taxon>Basidiomycota</taxon>
        <taxon>Agaricomycotina</taxon>
        <taxon>Agaricomycetes</taxon>
        <taxon>Agaricomycetidae</taxon>
        <taxon>Agaricales</taxon>
        <taxon>Marasmiineae</taxon>
        <taxon>Physalacriaceae</taxon>
        <taxon>Armillaria</taxon>
    </lineage>
</organism>
<feature type="region of interest" description="Disordered" evidence="1">
    <location>
        <begin position="1531"/>
        <end position="1564"/>
    </location>
</feature>
<evidence type="ECO:0000313" key="3">
    <source>
        <dbReference type="Proteomes" id="UP000218334"/>
    </source>
</evidence>
<feature type="compositionally biased region" description="Polar residues" evidence="1">
    <location>
        <begin position="663"/>
        <end position="672"/>
    </location>
</feature>
<feature type="compositionally biased region" description="Basic and acidic residues" evidence="1">
    <location>
        <begin position="1554"/>
        <end position="1564"/>
    </location>
</feature>
<keyword evidence="3" id="KW-1185">Reference proteome</keyword>
<name>A0A2H3AJD5_9AGAR</name>
<accession>A0A2H3AJD5</accession>
<dbReference type="STRING" id="1076256.A0A2H3AJD5"/>
<reference evidence="3" key="1">
    <citation type="journal article" date="2017" name="Nat. Ecol. Evol.">
        <title>Genome expansion and lineage-specific genetic innovations in the forest pathogenic fungi Armillaria.</title>
        <authorList>
            <person name="Sipos G."/>
            <person name="Prasanna A.N."/>
            <person name="Walter M.C."/>
            <person name="O'Connor E."/>
            <person name="Balint B."/>
            <person name="Krizsan K."/>
            <person name="Kiss B."/>
            <person name="Hess J."/>
            <person name="Varga T."/>
            <person name="Slot J."/>
            <person name="Riley R."/>
            <person name="Boka B."/>
            <person name="Rigling D."/>
            <person name="Barry K."/>
            <person name="Lee J."/>
            <person name="Mihaltcheva S."/>
            <person name="LaButti K."/>
            <person name="Lipzen A."/>
            <person name="Waldron R."/>
            <person name="Moloney N.M."/>
            <person name="Sperisen C."/>
            <person name="Kredics L."/>
            <person name="Vagvoelgyi C."/>
            <person name="Patrignani A."/>
            <person name="Fitzpatrick D."/>
            <person name="Nagy I."/>
            <person name="Doyle S."/>
            <person name="Anderson J.B."/>
            <person name="Grigoriev I.V."/>
            <person name="Gueldener U."/>
            <person name="Muensterkoetter M."/>
            <person name="Nagy L.G."/>
        </authorList>
    </citation>
    <scope>NUCLEOTIDE SEQUENCE [LARGE SCALE GENOMIC DNA]</scope>
    <source>
        <strain evidence="3">28-4</strain>
    </source>
</reference>
<evidence type="ECO:0000256" key="1">
    <source>
        <dbReference type="SAM" id="MobiDB-lite"/>
    </source>
</evidence>
<evidence type="ECO:0008006" key="4">
    <source>
        <dbReference type="Google" id="ProtNLM"/>
    </source>
</evidence>
<gene>
    <name evidence="2" type="ORF">ARMSODRAFT_1009913</name>
</gene>
<protein>
    <recommendedName>
        <fullName evidence="4">GCM domain-containing protein</fullName>
    </recommendedName>
</protein>
<dbReference type="EMBL" id="KZ293515">
    <property type="protein sequence ID" value="PBK59015.1"/>
    <property type="molecule type" value="Genomic_DNA"/>
</dbReference>
<feature type="compositionally biased region" description="Basic residues" evidence="1">
    <location>
        <begin position="602"/>
        <end position="616"/>
    </location>
</feature>
<feature type="region of interest" description="Disordered" evidence="1">
    <location>
        <begin position="1497"/>
        <end position="1519"/>
    </location>
</feature>
<feature type="region of interest" description="Disordered" evidence="1">
    <location>
        <begin position="1452"/>
        <end position="1476"/>
    </location>
</feature>
<proteinExistence type="predicted"/>
<evidence type="ECO:0000313" key="2">
    <source>
        <dbReference type="EMBL" id="PBK59015.1"/>
    </source>
</evidence>